<keyword evidence="6" id="KW-0472">Membrane</keyword>
<dbReference type="Pfam" id="PF02518">
    <property type="entry name" value="HATPase_c"/>
    <property type="match status" value="1"/>
</dbReference>
<dbReference type="RefSeq" id="WP_207418465.1">
    <property type="nucleotide sequence ID" value="NZ_CP061177.1"/>
</dbReference>
<evidence type="ECO:0000256" key="3">
    <source>
        <dbReference type="ARBA" id="ARBA00022737"/>
    </source>
</evidence>
<dbReference type="SUPFAM" id="SSF48452">
    <property type="entry name" value="TPR-like"/>
    <property type="match status" value="1"/>
</dbReference>
<keyword evidence="5" id="KW-1133">Transmembrane helix</keyword>
<keyword evidence="4 8" id="KW-0802">TPR repeat</keyword>
<dbReference type="Proteomes" id="UP001518989">
    <property type="component" value="Unassembled WGS sequence"/>
</dbReference>
<name>A0ABS3KSM5_9PROT</name>
<keyword evidence="12" id="KW-1185">Reference proteome</keyword>
<comment type="subcellular location">
    <subcellularLocation>
        <location evidence="1">Membrane</location>
        <topology evidence="1">Single-pass membrane protein</topology>
    </subcellularLocation>
</comment>
<dbReference type="InterPro" id="IPR011990">
    <property type="entry name" value="TPR-like_helical_dom_sf"/>
</dbReference>
<dbReference type="InterPro" id="IPR003594">
    <property type="entry name" value="HATPase_dom"/>
</dbReference>
<keyword evidence="2" id="KW-0812">Transmembrane</keyword>
<organism evidence="11 12">
    <name type="scientific">Roseomonas haemaphysalidis</name>
    <dbReference type="NCBI Taxonomy" id="2768162"/>
    <lineage>
        <taxon>Bacteria</taxon>
        <taxon>Pseudomonadati</taxon>
        <taxon>Pseudomonadota</taxon>
        <taxon>Alphaproteobacteria</taxon>
        <taxon>Acetobacterales</taxon>
        <taxon>Roseomonadaceae</taxon>
        <taxon>Roseomonas</taxon>
    </lineage>
</organism>
<dbReference type="InterPro" id="IPR036890">
    <property type="entry name" value="HATPase_C_sf"/>
</dbReference>
<evidence type="ECO:0000256" key="2">
    <source>
        <dbReference type="ARBA" id="ARBA00022692"/>
    </source>
</evidence>
<comment type="caution">
    <text evidence="11">The sequence shown here is derived from an EMBL/GenBank/DDBJ whole genome shotgun (WGS) entry which is preliminary data.</text>
</comment>
<dbReference type="InterPro" id="IPR019734">
    <property type="entry name" value="TPR_rpt"/>
</dbReference>
<evidence type="ECO:0000313" key="12">
    <source>
        <dbReference type="Proteomes" id="UP001518989"/>
    </source>
</evidence>
<dbReference type="Gene3D" id="1.25.40.10">
    <property type="entry name" value="Tetratricopeptide repeat domain"/>
    <property type="match status" value="3"/>
</dbReference>
<dbReference type="PANTHER" id="PTHR46208:SF1">
    <property type="entry name" value="MITOCHONDRIAL IMPORT RECEPTOR SUBUNIT TOM70"/>
    <property type="match status" value="1"/>
</dbReference>
<feature type="compositionally biased region" description="Pro residues" evidence="9">
    <location>
        <begin position="415"/>
        <end position="424"/>
    </location>
</feature>
<dbReference type="Pfam" id="PF13432">
    <property type="entry name" value="TPR_16"/>
    <property type="match status" value="2"/>
</dbReference>
<dbReference type="SMART" id="SM00028">
    <property type="entry name" value="TPR"/>
    <property type="match status" value="6"/>
</dbReference>
<accession>A0ABS3KSM5</accession>
<dbReference type="CDD" id="cd00075">
    <property type="entry name" value="HATPase"/>
    <property type="match status" value="1"/>
</dbReference>
<dbReference type="SUPFAM" id="SSF55874">
    <property type="entry name" value="ATPase domain of HSP90 chaperone/DNA topoisomerase II/histidine kinase"/>
    <property type="match status" value="1"/>
</dbReference>
<evidence type="ECO:0000256" key="6">
    <source>
        <dbReference type="ARBA" id="ARBA00023136"/>
    </source>
</evidence>
<gene>
    <name evidence="11" type="ORF">IAI61_15605</name>
</gene>
<feature type="region of interest" description="Disordered" evidence="9">
    <location>
        <begin position="400"/>
        <end position="424"/>
    </location>
</feature>
<dbReference type="PANTHER" id="PTHR46208">
    <property type="entry name" value="MITOCHONDRIAL IMPORT RECEPTOR SUBUNIT TOM70"/>
    <property type="match status" value="1"/>
</dbReference>
<evidence type="ECO:0000256" key="4">
    <source>
        <dbReference type="ARBA" id="ARBA00022803"/>
    </source>
</evidence>
<comment type="similarity">
    <text evidence="7">Belongs to the Tom70 family.</text>
</comment>
<evidence type="ECO:0000259" key="10">
    <source>
        <dbReference type="Pfam" id="PF02518"/>
    </source>
</evidence>
<evidence type="ECO:0000256" key="5">
    <source>
        <dbReference type="ARBA" id="ARBA00022989"/>
    </source>
</evidence>
<keyword evidence="3" id="KW-0677">Repeat</keyword>
<dbReference type="EMBL" id="JACTNG010000009">
    <property type="protein sequence ID" value="MBO1080468.1"/>
    <property type="molecule type" value="Genomic_DNA"/>
</dbReference>
<sequence>MLSPLPITALRVANEAFLVNSTIERCPKTMMLRELVTNALESAAAAPEGHRRVEIGALPVEGARKLRIWNTGPGMSAAELHRICDLASSLHKQNALDRNFGMGAKVASLPSNKHGLRYRSCRDGVVSEVTMGQRGGIYGRIPYRVAGTPVESEVADVTEQCRAEGGYDLSADWTEVLLCGNRAEQDTLRDPYDRDPVVEPHWVLNYLHHRFHTLPDGLTLRLLPGVAGAEEHLFTGLAPRLDALTRRDSVAAMEGIRIHFAYDAREDAGTAAEPDGTVLSGQAAIVHRGEVYAARRGQDWVMDAPSFGMPFGAKHFTVLVELPDDYPLRPDLYRQFLRFQHGGQRQVMLSDFAAVVRAAIPAWLRDIIASYGPPQADYMSELEGELQDLLVQLGITAQPRGPRPVAAPRPAAEPATPPAPRPPRFEVPPEIVQLREPAQIDEKGLQGRAARFYPQAHQIFVNLTYSAFVSMAMELEHAFEAAPGGELKPRLARELAEWAISRKISRAIVYSLGKRTIGWKAEEIDRAQSPEALSIAADDFAVVLEPARRRMAEMLGIETPGAAEAVQDTAFLSLRDRRLASDLVDAQQAARRALQTPEVNAAPILRRVSAIEMQRRNWDTALEWARQAIAADQGDAASFLHLAGLLTQRGELDGAEAAVAEAEAADPRSAMRAARQRSVIAAQRRDIPGAVAWARRAVQAEPDNAAAHSFLAAQLLQQDAFEEAGAALDQALALDPHHAPRVFRLRSMVAQRQRDLPRAVDWAHQAVDAEPMDAQLHNHLAGLLLQQGELDAAEDAAFEALRLGTGDVSAIRRQIEAIAARKQSLQAAD</sequence>
<evidence type="ECO:0000256" key="8">
    <source>
        <dbReference type="PROSITE-ProRule" id="PRU00339"/>
    </source>
</evidence>
<dbReference type="Gene3D" id="3.30.565.10">
    <property type="entry name" value="Histidine kinase-like ATPase, C-terminal domain"/>
    <property type="match status" value="1"/>
</dbReference>
<proteinExistence type="inferred from homology"/>
<feature type="domain" description="Histidine kinase/HSP90-like ATPase" evidence="10">
    <location>
        <begin position="31"/>
        <end position="115"/>
    </location>
</feature>
<protein>
    <submittedName>
        <fullName evidence="11">Tetratricopeptide repeat protein</fullName>
    </submittedName>
</protein>
<reference evidence="11 12" key="1">
    <citation type="submission" date="2020-09" db="EMBL/GenBank/DDBJ databases">
        <title>Roseomonas.</title>
        <authorList>
            <person name="Zhu W."/>
        </authorList>
    </citation>
    <scope>NUCLEOTIDE SEQUENCE [LARGE SCALE GENOMIC DNA]</scope>
    <source>
        <strain evidence="11 12">573</strain>
    </source>
</reference>
<evidence type="ECO:0000256" key="1">
    <source>
        <dbReference type="ARBA" id="ARBA00004167"/>
    </source>
</evidence>
<evidence type="ECO:0000256" key="9">
    <source>
        <dbReference type="SAM" id="MobiDB-lite"/>
    </source>
</evidence>
<evidence type="ECO:0000256" key="7">
    <source>
        <dbReference type="ARBA" id="ARBA00038030"/>
    </source>
</evidence>
<evidence type="ECO:0000313" key="11">
    <source>
        <dbReference type="EMBL" id="MBO1080468.1"/>
    </source>
</evidence>
<dbReference type="PROSITE" id="PS50005">
    <property type="entry name" value="TPR"/>
    <property type="match status" value="1"/>
</dbReference>
<feature type="repeat" description="TPR" evidence="8">
    <location>
        <begin position="705"/>
        <end position="738"/>
    </location>
</feature>